<keyword evidence="5" id="KW-1185">Reference proteome</keyword>
<feature type="compositionally biased region" description="Low complexity" evidence="2">
    <location>
        <begin position="404"/>
        <end position="416"/>
    </location>
</feature>
<comment type="caution">
    <text evidence="4">The sequence shown here is derived from an EMBL/GenBank/DDBJ whole genome shotgun (WGS) entry which is preliminary data.</text>
</comment>
<dbReference type="InterPro" id="IPR042635">
    <property type="entry name" value="MEGF10/SREC1/2-like"/>
</dbReference>
<feature type="domain" description="C-type lectin" evidence="3">
    <location>
        <begin position="103"/>
        <end position="218"/>
    </location>
</feature>
<evidence type="ECO:0000256" key="2">
    <source>
        <dbReference type="SAM" id="MobiDB-lite"/>
    </source>
</evidence>
<evidence type="ECO:0000259" key="3">
    <source>
        <dbReference type="PROSITE" id="PS50041"/>
    </source>
</evidence>
<evidence type="ECO:0000313" key="4">
    <source>
        <dbReference type="EMBL" id="GFR77021.1"/>
    </source>
</evidence>
<sequence length="467" mass="50985">MAFTPNLLFSYRKRSHIRGQITPDLHAVNIGLRMINYKFYWLDESIEALYKNEHKLRLSRKRESCGQINKDGYWIFTDCASVHSYFCEKSEVVCPGEWLPSYASGTCIKMFQLLTTWSGARHECNHQGGDLVMIMNADMNVFVHEQQNSMVRGSYWIGLSDITEEGKYLWLDGTDELNFTNWGNGQPNRNDEDDCVLIDLRGSWKETNCDIKHYYFCEAFSDCMTELFGMVCPVTCSSTNCAGKNKICSRKTGVCRDGCEAGYVGSTCVDECSSGKYGLGCNDTCSQNCSGKDSACHHVSGKCISGCKPGYLGDLCNEECPSGRHGQNCIKACSLNCLGPDNACHHVTGECVRSCKSGGSGGVCRKDPSDDLHDKLVIGALLATAVLSCISLITCLIKGKGGSLDNSDGGNSDGGSVETERQTVSTGSAASHTSLKEKVDSPEGSLGDQAPMEDPENFLASWSDITI</sequence>
<protein>
    <submittedName>
        <fullName evidence="4">Multiple epidermal growth factor-like domains 10</fullName>
    </submittedName>
</protein>
<dbReference type="PANTHER" id="PTHR24043">
    <property type="entry name" value="SCAVENGER RECEPTOR CLASS F"/>
    <property type="match status" value="1"/>
</dbReference>
<feature type="region of interest" description="Disordered" evidence="2">
    <location>
        <begin position="404"/>
        <end position="467"/>
    </location>
</feature>
<keyword evidence="1" id="KW-0245">EGF-like domain</keyword>
<dbReference type="InterPro" id="IPR016187">
    <property type="entry name" value="CTDL_fold"/>
</dbReference>
<dbReference type="AlphaFoldDB" id="A0AAV4FVV2"/>
<dbReference type="SMART" id="SM00034">
    <property type="entry name" value="CLECT"/>
    <property type="match status" value="1"/>
</dbReference>
<dbReference type="GO" id="GO:0005044">
    <property type="term" value="F:scavenger receptor activity"/>
    <property type="evidence" value="ECO:0007669"/>
    <property type="project" value="InterPro"/>
</dbReference>
<gene>
    <name evidence="4" type="ORF">ElyMa_000498300</name>
</gene>
<accession>A0AAV4FVV2</accession>
<dbReference type="PANTHER" id="PTHR24043:SF8">
    <property type="entry name" value="EGF-LIKE DOMAIN-CONTAINING PROTEIN"/>
    <property type="match status" value="1"/>
</dbReference>
<evidence type="ECO:0000256" key="1">
    <source>
        <dbReference type="ARBA" id="ARBA00022536"/>
    </source>
</evidence>
<dbReference type="InterPro" id="IPR016186">
    <property type="entry name" value="C-type_lectin-like/link_sf"/>
</dbReference>
<proteinExistence type="predicted"/>
<evidence type="ECO:0000313" key="5">
    <source>
        <dbReference type="Proteomes" id="UP000762676"/>
    </source>
</evidence>
<dbReference type="InterPro" id="IPR001304">
    <property type="entry name" value="C-type_lectin-like"/>
</dbReference>
<organism evidence="4 5">
    <name type="scientific">Elysia marginata</name>
    <dbReference type="NCBI Taxonomy" id="1093978"/>
    <lineage>
        <taxon>Eukaryota</taxon>
        <taxon>Metazoa</taxon>
        <taxon>Spiralia</taxon>
        <taxon>Lophotrochozoa</taxon>
        <taxon>Mollusca</taxon>
        <taxon>Gastropoda</taxon>
        <taxon>Heterobranchia</taxon>
        <taxon>Euthyneura</taxon>
        <taxon>Panpulmonata</taxon>
        <taxon>Sacoglossa</taxon>
        <taxon>Placobranchoidea</taxon>
        <taxon>Plakobranchidae</taxon>
        <taxon>Elysia</taxon>
    </lineage>
</organism>
<feature type="compositionally biased region" description="Polar residues" evidence="2">
    <location>
        <begin position="422"/>
        <end position="433"/>
    </location>
</feature>
<dbReference type="Pfam" id="PF00059">
    <property type="entry name" value="Lectin_C"/>
    <property type="match status" value="1"/>
</dbReference>
<dbReference type="Gene3D" id="2.170.300.10">
    <property type="entry name" value="Tie2 ligand-binding domain superfamily"/>
    <property type="match status" value="1"/>
</dbReference>
<dbReference type="Gene3D" id="3.10.100.10">
    <property type="entry name" value="Mannose-Binding Protein A, subunit A"/>
    <property type="match status" value="2"/>
</dbReference>
<reference evidence="4 5" key="1">
    <citation type="journal article" date="2021" name="Elife">
        <title>Chloroplast acquisition without the gene transfer in kleptoplastic sea slugs, Plakobranchus ocellatus.</title>
        <authorList>
            <person name="Maeda T."/>
            <person name="Takahashi S."/>
            <person name="Yoshida T."/>
            <person name="Shimamura S."/>
            <person name="Takaki Y."/>
            <person name="Nagai Y."/>
            <person name="Toyoda A."/>
            <person name="Suzuki Y."/>
            <person name="Arimoto A."/>
            <person name="Ishii H."/>
            <person name="Satoh N."/>
            <person name="Nishiyama T."/>
            <person name="Hasebe M."/>
            <person name="Maruyama T."/>
            <person name="Minagawa J."/>
            <person name="Obokata J."/>
            <person name="Shigenobu S."/>
        </authorList>
    </citation>
    <scope>NUCLEOTIDE SEQUENCE [LARGE SCALE GENOMIC DNA]</scope>
</reference>
<dbReference type="CDD" id="cd00037">
    <property type="entry name" value="CLECT"/>
    <property type="match status" value="1"/>
</dbReference>
<dbReference type="EMBL" id="BMAT01000951">
    <property type="protein sequence ID" value="GFR77021.1"/>
    <property type="molecule type" value="Genomic_DNA"/>
</dbReference>
<dbReference type="SUPFAM" id="SSF56436">
    <property type="entry name" value="C-type lectin-like"/>
    <property type="match status" value="2"/>
</dbReference>
<name>A0AAV4FVV2_9GAST</name>
<dbReference type="Proteomes" id="UP000762676">
    <property type="component" value="Unassembled WGS sequence"/>
</dbReference>
<dbReference type="PROSITE" id="PS50041">
    <property type="entry name" value="C_TYPE_LECTIN_2"/>
    <property type="match status" value="1"/>
</dbReference>